<name>A0A0V1N143_9BILA</name>
<reference evidence="2 3" key="1">
    <citation type="submission" date="2015-01" db="EMBL/GenBank/DDBJ databases">
        <title>Evolution of Trichinella species and genotypes.</title>
        <authorList>
            <person name="Korhonen P.K."/>
            <person name="Edoardo P."/>
            <person name="Giuseppe L.R."/>
            <person name="Gasser R.B."/>
        </authorList>
    </citation>
    <scope>NUCLEOTIDE SEQUENCE [LARGE SCALE GENOMIC DNA]</scope>
    <source>
        <strain evidence="2">ISS1980</strain>
    </source>
</reference>
<organism evidence="2 3">
    <name type="scientific">Trichinella papuae</name>
    <dbReference type="NCBI Taxonomy" id="268474"/>
    <lineage>
        <taxon>Eukaryota</taxon>
        <taxon>Metazoa</taxon>
        <taxon>Ecdysozoa</taxon>
        <taxon>Nematoda</taxon>
        <taxon>Enoplea</taxon>
        <taxon>Dorylaimia</taxon>
        <taxon>Trichinellida</taxon>
        <taxon>Trichinellidae</taxon>
        <taxon>Trichinella</taxon>
    </lineage>
</organism>
<gene>
    <name evidence="2" type="ORF">T10_8132</name>
</gene>
<evidence type="ECO:0000313" key="3">
    <source>
        <dbReference type="Proteomes" id="UP000054843"/>
    </source>
</evidence>
<proteinExistence type="predicted"/>
<evidence type="ECO:0000313" key="2">
    <source>
        <dbReference type="EMBL" id="KRZ77730.1"/>
    </source>
</evidence>
<accession>A0A0V1N143</accession>
<dbReference type="EMBL" id="JYDO01000017">
    <property type="protein sequence ID" value="KRZ77730.1"/>
    <property type="molecule type" value="Genomic_DNA"/>
</dbReference>
<feature type="region of interest" description="Disordered" evidence="1">
    <location>
        <begin position="77"/>
        <end position="122"/>
    </location>
</feature>
<evidence type="ECO:0000256" key="1">
    <source>
        <dbReference type="SAM" id="MobiDB-lite"/>
    </source>
</evidence>
<dbReference type="Proteomes" id="UP000054843">
    <property type="component" value="Unassembled WGS sequence"/>
</dbReference>
<keyword evidence="3" id="KW-1185">Reference proteome</keyword>
<dbReference type="AlphaFoldDB" id="A0A0V1N143"/>
<comment type="caution">
    <text evidence="2">The sequence shown here is derived from an EMBL/GenBank/DDBJ whole genome shotgun (WGS) entry which is preliminary data.</text>
</comment>
<protein>
    <submittedName>
        <fullName evidence="2">Uncharacterized protein</fullName>
    </submittedName>
</protein>
<sequence>MTEEQSKLSNRELICFLAGGHSEHFQWRAALAGAERVNEIDEFSNMAPSTRNLPSNLTTPIVSNGAGRQLTLVTVDDSISGSSKTPKRADVQRPGRTSTGVHQLGVTARRSGTNSFALPRAE</sequence>